<evidence type="ECO:0000313" key="3">
    <source>
        <dbReference type="Proteomes" id="UP000199076"/>
    </source>
</evidence>
<name>A0A1G7PZX7_9EURY</name>
<protein>
    <submittedName>
        <fullName evidence="2">Uncharacterized protein</fullName>
    </submittedName>
</protein>
<dbReference type="Proteomes" id="UP000199076">
    <property type="component" value="Unassembled WGS sequence"/>
</dbReference>
<evidence type="ECO:0000313" key="2">
    <source>
        <dbReference type="EMBL" id="SDF91816.1"/>
    </source>
</evidence>
<organism evidence="2 3">
    <name type="scientific">Halorientalis regularis</name>
    <dbReference type="NCBI Taxonomy" id="660518"/>
    <lineage>
        <taxon>Archaea</taxon>
        <taxon>Methanobacteriati</taxon>
        <taxon>Methanobacteriota</taxon>
        <taxon>Stenosarchaea group</taxon>
        <taxon>Halobacteria</taxon>
        <taxon>Halobacteriales</taxon>
        <taxon>Haloarculaceae</taxon>
        <taxon>Halorientalis</taxon>
    </lineage>
</organism>
<sequence length="138" mass="15913">MVSDGSTTPADLTEDERAALHQVELGLEWLHRAHGHLVEFHHNTGHAMDHLAEAEPLLRECGYDELADAVRDRYLPHGVIDDDRWSYDVLESFQEGFLDEIEAFEQEAREAVADGQRHAAERAQERTWKDRAGRERRE</sequence>
<dbReference type="STRING" id="660518.SAMN05216218_11199"/>
<feature type="region of interest" description="Disordered" evidence="1">
    <location>
        <begin position="109"/>
        <end position="138"/>
    </location>
</feature>
<proteinExistence type="predicted"/>
<accession>A0A1G7PZX7</accession>
<dbReference type="EMBL" id="FNBK01000011">
    <property type="protein sequence ID" value="SDF91816.1"/>
    <property type="molecule type" value="Genomic_DNA"/>
</dbReference>
<dbReference type="OrthoDB" id="186005at2157"/>
<keyword evidence="3" id="KW-1185">Reference proteome</keyword>
<dbReference type="AlphaFoldDB" id="A0A1G7PZX7"/>
<reference evidence="3" key="1">
    <citation type="submission" date="2016-10" db="EMBL/GenBank/DDBJ databases">
        <authorList>
            <person name="Varghese N."/>
            <person name="Submissions S."/>
        </authorList>
    </citation>
    <scope>NUCLEOTIDE SEQUENCE [LARGE SCALE GENOMIC DNA]</scope>
    <source>
        <strain evidence="3">IBRC-M 10760</strain>
    </source>
</reference>
<dbReference type="RefSeq" id="WP_092693666.1">
    <property type="nucleotide sequence ID" value="NZ_FNBK01000011.1"/>
</dbReference>
<evidence type="ECO:0000256" key="1">
    <source>
        <dbReference type="SAM" id="MobiDB-lite"/>
    </source>
</evidence>
<gene>
    <name evidence="2" type="ORF">SAMN05216218_11199</name>
</gene>